<feature type="region of interest" description="Disordered" evidence="2">
    <location>
        <begin position="56"/>
        <end position="92"/>
    </location>
</feature>
<feature type="region of interest" description="Disordered" evidence="2">
    <location>
        <begin position="710"/>
        <end position="756"/>
    </location>
</feature>
<gene>
    <name evidence="4" type="ORF">UPYG_G00296240</name>
</gene>
<evidence type="ECO:0000313" key="4">
    <source>
        <dbReference type="EMBL" id="KAL0966519.1"/>
    </source>
</evidence>
<feature type="compositionally biased region" description="Basic and acidic residues" evidence="2">
    <location>
        <begin position="386"/>
        <end position="404"/>
    </location>
</feature>
<dbReference type="PANTHER" id="PTHR10005:SF3">
    <property type="entry name" value="SKI-LIKE PROTEIN"/>
    <property type="match status" value="1"/>
</dbReference>
<dbReference type="Proteomes" id="UP001557470">
    <property type="component" value="Unassembled WGS sequence"/>
</dbReference>
<dbReference type="FunFam" id="3.10.390.10:FF:000002">
    <property type="entry name" value="Putative ski oncogene"/>
    <property type="match status" value="1"/>
</dbReference>
<feature type="domain" description="c-SKI SMAD4-binding" evidence="3">
    <location>
        <begin position="289"/>
        <end position="384"/>
    </location>
</feature>
<comment type="caution">
    <text evidence="4">The sequence shown here is derived from an EMBL/GenBank/DDBJ whole genome shotgun (WGS) entry which is preliminary data.</text>
</comment>
<evidence type="ECO:0000259" key="3">
    <source>
        <dbReference type="SMART" id="SM01046"/>
    </source>
</evidence>
<protein>
    <recommendedName>
        <fullName evidence="3">c-SKI SMAD4-binding domain-containing protein</fullName>
    </recommendedName>
</protein>
<evidence type="ECO:0000313" key="5">
    <source>
        <dbReference type="Proteomes" id="UP001557470"/>
    </source>
</evidence>
<dbReference type="SUPFAM" id="SSF63763">
    <property type="entry name" value="SAND domain-like"/>
    <property type="match status" value="1"/>
</dbReference>
<evidence type="ECO:0000256" key="1">
    <source>
        <dbReference type="ARBA" id="ARBA00009513"/>
    </source>
</evidence>
<dbReference type="Pfam" id="PF08782">
    <property type="entry name" value="c-SKI_SMAD_bind"/>
    <property type="match status" value="1"/>
</dbReference>
<accession>A0ABD0W5P8</accession>
<feature type="compositionally biased region" description="Low complexity" evidence="2">
    <location>
        <begin position="136"/>
        <end position="148"/>
    </location>
</feature>
<dbReference type="Gene3D" id="3.10.390.10">
    <property type="entry name" value="SAND domain-like"/>
    <property type="match status" value="1"/>
</dbReference>
<dbReference type="CDD" id="cd21084">
    <property type="entry name" value="DHD_Sno"/>
    <property type="match status" value="1"/>
</dbReference>
<dbReference type="InterPro" id="IPR014890">
    <property type="entry name" value="c-SKI_SMAD4-bd_dom"/>
</dbReference>
<dbReference type="InterPro" id="IPR023216">
    <property type="entry name" value="Tscrpt_reg_SKI_SnoN"/>
</dbReference>
<feature type="compositionally biased region" description="Polar residues" evidence="2">
    <location>
        <begin position="712"/>
        <end position="721"/>
    </location>
</feature>
<dbReference type="EMBL" id="JAGEUA010000009">
    <property type="protein sequence ID" value="KAL0966519.1"/>
    <property type="molecule type" value="Genomic_DNA"/>
</dbReference>
<dbReference type="GO" id="GO:0005634">
    <property type="term" value="C:nucleus"/>
    <property type="evidence" value="ECO:0007669"/>
    <property type="project" value="UniProtKB-ARBA"/>
</dbReference>
<organism evidence="4 5">
    <name type="scientific">Umbra pygmaea</name>
    <name type="common">Eastern mudminnow</name>
    <dbReference type="NCBI Taxonomy" id="75934"/>
    <lineage>
        <taxon>Eukaryota</taxon>
        <taxon>Metazoa</taxon>
        <taxon>Chordata</taxon>
        <taxon>Craniata</taxon>
        <taxon>Vertebrata</taxon>
        <taxon>Euteleostomi</taxon>
        <taxon>Actinopterygii</taxon>
        <taxon>Neopterygii</taxon>
        <taxon>Teleostei</taxon>
        <taxon>Protacanthopterygii</taxon>
        <taxon>Esociformes</taxon>
        <taxon>Umbridae</taxon>
        <taxon>Umbra</taxon>
    </lineage>
</organism>
<keyword evidence="5" id="KW-1185">Reference proteome</keyword>
<feature type="region of interest" description="Disordered" evidence="2">
    <location>
        <begin position="130"/>
        <end position="165"/>
    </location>
</feature>
<sequence length="756" mass="83440">MASTKASLKTPFKDLTSFKGNMKRLYRERLEDAPIKKRLMAEINLKRRSLDALPSLPRTSKVKREAVEEPTQHREPARGMDRSIDLDSGGELQVGGGKALDLSPGLKHTLAAFTLSSQSSLGGPAAYSARAGHEASSSPGLGSGSCPGMTPIPSPPVLGGGPLLVPSDSSTELSHSLLEGESISCFTVGGEKRLCLPQVLNSVLRDFSLQQINGVCDELYVYCSRCDGEQLHILKVLGILPFNAPSCGLITLTDAQRLCNALLRPGATLPSDSGAKMSAQGLLKETEASFQVEHQCLGKCQGLFVPQFYSQPEAPCIQCVECQLLFSPQKFVMHSHKSPDKRTCHWGFDSAKWPYYLQLGRKYLGTTEEPKLKQLLEDMKNKFHYSRTSDKKVEDENRDEDSLVKRSSSPEPQVSPSSKLVDSDSTPKAKAQATLVFNRLFPPIKEEPGQASIVHPSYFLYTYDKMVAPNVSLRGQPEVSPEVLGALLKHHYSRRLTQEDAALDLHAPPPAMHEAKSQLLFADRERQQPVSMETSPCNKSSSAVAVATATAAPGSKDAPSSGCEDDKDRIVVEIVQMYSKQQEKLHSTLHKQLQLEMELEALRGGEAARLQQLSAEQNALQIELEAVHTEHAQRLGLVREEQSELEHRLERLRQQSCMCSDDAHTHQEVHYANQLAELRGRLERAEADREELQEELRREREARETLEKIIAQLQQQMSQNASPSTSPRPQHTPSPPSHPPHAEGHATGPEPCNSQK</sequence>
<dbReference type="SMART" id="SM01046">
    <property type="entry name" value="c-SKI_SMAD_bind"/>
    <property type="match status" value="1"/>
</dbReference>
<evidence type="ECO:0000256" key="2">
    <source>
        <dbReference type="SAM" id="MobiDB-lite"/>
    </source>
</evidence>
<dbReference type="Pfam" id="PF02437">
    <property type="entry name" value="Ski_Sno_DHD"/>
    <property type="match status" value="1"/>
</dbReference>
<dbReference type="InterPro" id="IPR037000">
    <property type="entry name" value="Ski_DNA-bd_sf"/>
</dbReference>
<dbReference type="InterPro" id="IPR003380">
    <property type="entry name" value="SKI/SNO/DAC"/>
</dbReference>
<name>A0ABD0W5P8_UMBPY</name>
<feature type="region of interest" description="Disordered" evidence="2">
    <location>
        <begin position="386"/>
        <end position="426"/>
    </location>
</feature>
<proteinExistence type="inferred from homology"/>
<dbReference type="SUPFAM" id="SSF46955">
    <property type="entry name" value="Putative DNA-binding domain"/>
    <property type="match status" value="1"/>
</dbReference>
<dbReference type="InterPro" id="IPR009061">
    <property type="entry name" value="DNA-bd_dom_put_sf"/>
</dbReference>
<dbReference type="Gene3D" id="3.10.260.20">
    <property type="entry name" value="Ski"/>
    <property type="match status" value="1"/>
</dbReference>
<feature type="compositionally biased region" description="Basic and acidic residues" evidence="2">
    <location>
        <begin position="62"/>
        <end position="85"/>
    </location>
</feature>
<dbReference type="InterPro" id="IPR010919">
    <property type="entry name" value="SAND-like_dom_sf"/>
</dbReference>
<dbReference type="FunFam" id="3.10.260.20:FF:000002">
    <property type="entry name" value="SKI-like oncogene a"/>
    <property type="match status" value="1"/>
</dbReference>
<dbReference type="AlphaFoldDB" id="A0ABD0W5P8"/>
<comment type="similarity">
    <text evidence="1">Belongs to the SKI family.</text>
</comment>
<reference evidence="4 5" key="1">
    <citation type="submission" date="2024-06" db="EMBL/GenBank/DDBJ databases">
        <authorList>
            <person name="Pan Q."/>
            <person name="Wen M."/>
            <person name="Jouanno E."/>
            <person name="Zahm M."/>
            <person name="Klopp C."/>
            <person name="Cabau C."/>
            <person name="Louis A."/>
            <person name="Berthelot C."/>
            <person name="Parey E."/>
            <person name="Roest Crollius H."/>
            <person name="Montfort J."/>
            <person name="Robinson-Rechavi M."/>
            <person name="Bouchez O."/>
            <person name="Lampietro C."/>
            <person name="Lopez Roques C."/>
            <person name="Donnadieu C."/>
            <person name="Postlethwait J."/>
            <person name="Bobe J."/>
            <person name="Verreycken H."/>
            <person name="Guiguen Y."/>
        </authorList>
    </citation>
    <scope>NUCLEOTIDE SEQUENCE [LARGE SCALE GENOMIC DNA]</scope>
    <source>
        <strain evidence="4">Up_M1</strain>
        <tissue evidence="4">Testis</tissue>
    </source>
</reference>
<feature type="compositionally biased region" description="Low complexity" evidence="2">
    <location>
        <begin position="407"/>
        <end position="418"/>
    </location>
</feature>
<dbReference type="PANTHER" id="PTHR10005">
    <property type="entry name" value="SKI ONCOGENE-RELATED"/>
    <property type="match status" value="1"/>
</dbReference>
<feature type="compositionally biased region" description="Pro residues" evidence="2">
    <location>
        <begin position="730"/>
        <end position="739"/>
    </location>
</feature>